<evidence type="ECO:0000313" key="2">
    <source>
        <dbReference type="Proteomes" id="UP000746747"/>
    </source>
</evidence>
<sequence length="43" mass="4722">MEKLILLDVVLQLIGNNSSDEANCMMKQNGDIPVTSAAPEYQQ</sequence>
<comment type="caution">
    <text evidence="1">The sequence shown here is derived from an EMBL/GenBank/DDBJ whole genome shotgun (WGS) entry which is preliminary data.</text>
</comment>
<organism evidence="1 2">
    <name type="scientific">Cercopithifilaria johnstoni</name>
    <dbReference type="NCBI Taxonomy" id="2874296"/>
    <lineage>
        <taxon>Eukaryota</taxon>
        <taxon>Metazoa</taxon>
        <taxon>Ecdysozoa</taxon>
        <taxon>Nematoda</taxon>
        <taxon>Chromadorea</taxon>
        <taxon>Rhabditida</taxon>
        <taxon>Spirurina</taxon>
        <taxon>Spiruromorpha</taxon>
        <taxon>Filarioidea</taxon>
        <taxon>Onchocercidae</taxon>
        <taxon>Cercopithifilaria</taxon>
    </lineage>
</organism>
<accession>A0A8J2M5G9</accession>
<dbReference type="Proteomes" id="UP000746747">
    <property type="component" value="Unassembled WGS sequence"/>
</dbReference>
<evidence type="ECO:0000313" key="1">
    <source>
        <dbReference type="EMBL" id="CAG9540480.1"/>
    </source>
</evidence>
<protein>
    <submittedName>
        <fullName evidence="1">Uncharacterized protein</fullName>
    </submittedName>
</protein>
<name>A0A8J2M5G9_9BILA</name>
<dbReference type="AlphaFoldDB" id="A0A8J2M5G9"/>
<reference evidence="1" key="1">
    <citation type="submission" date="2021-09" db="EMBL/GenBank/DDBJ databases">
        <authorList>
            <consortium name="Pathogen Informatics"/>
        </authorList>
    </citation>
    <scope>NUCLEOTIDE SEQUENCE</scope>
</reference>
<dbReference type="EMBL" id="CAKAEH010001966">
    <property type="protein sequence ID" value="CAG9540480.1"/>
    <property type="molecule type" value="Genomic_DNA"/>
</dbReference>
<gene>
    <name evidence="1" type="ORF">CJOHNSTONI_LOCUS9989</name>
</gene>
<feature type="non-terminal residue" evidence="1">
    <location>
        <position position="1"/>
    </location>
</feature>
<proteinExistence type="predicted"/>
<keyword evidence="2" id="KW-1185">Reference proteome</keyword>